<dbReference type="Proteomes" id="UP000035170">
    <property type="component" value="Unassembled WGS sequence"/>
</dbReference>
<dbReference type="AlphaFoldDB" id="A0A0H2MAF4"/>
<dbReference type="PATRIC" id="fig|34073.19.peg.1185"/>
<protein>
    <recommendedName>
        <fullName evidence="3">Regulatory protein GemA</fullName>
    </recommendedName>
</protein>
<name>A0A0H2MAF4_VARPD</name>
<evidence type="ECO:0000313" key="2">
    <source>
        <dbReference type="Proteomes" id="UP000035170"/>
    </source>
</evidence>
<organism evidence="1 2">
    <name type="scientific">Variovorax paradoxus</name>
    <dbReference type="NCBI Taxonomy" id="34073"/>
    <lineage>
        <taxon>Bacteria</taxon>
        <taxon>Pseudomonadati</taxon>
        <taxon>Pseudomonadota</taxon>
        <taxon>Betaproteobacteria</taxon>
        <taxon>Burkholderiales</taxon>
        <taxon>Comamonadaceae</taxon>
        <taxon>Variovorax</taxon>
    </lineage>
</organism>
<gene>
    <name evidence="1" type="ORF">VPARA_11650</name>
</gene>
<proteinExistence type="predicted"/>
<evidence type="ECO:0008006" key="3">
    <source>
        <dbReference type="Google" id="ProtNLM"/>
    </source>
</evidence>
<evidence type="ECO:0000313" key="1">
    <source>
        <dbReference type="EMBL" id="KLN57652.1"/>
    </source>
</evidence>
<dbReference type="RefSeq" id="WP_047783670.1">
    <property type="nucleotide sequence ID" value="NZ_JZWI01000006.1"/>
</dbReference>
<keyword evidence="2" id="KW-1185">Reference proteome</keyword>
<dbReference type="InterPro" id="IPR009363">
    <property type="entry name" value="Phage_Mu_Gp16"/>
</dbReference>
<sequence length="132" mass="14510">MSKLARDNRNRDLGAIHVVKKNLGLTEEVYRQILASQAGVSSARDLDYDGRRKVLAYLNALKPFGQPEMIAWLWRKLGEAGALQDASQVALLAFVGRTASVGVSHLKFLPSTDASKVIEALKAMLYRAGKKQ</sequence>
<dbReference type="EMBL" id="JZWI01000006">
    <property type="protein sequence ID" value="KLN57652.1"/>
    <property type="molecule type" value="Genomic_DNA"/>
</dbReference>
<comment type="caution">
    <text evidence="1">The sequence shown here is derived from an EMBL/GenBank/DDBJ whole genome shotgun (WGS) entry which is preliminary data.</text>
</comment>
<accession>A0A0H2MAF4</accession>
<reference evidence="1 2" key="1">
    <citation type="submission" date="2015-03" db="EMBL/GenBank/DDBJ databases">
        <title>Genome sequence of Variovorax paradoxus TBEA6.</title>
        <authorList>
            <person name="Poehlein A."/>
            <person name="Schuldes J."/>
            <person name="Wuebbeler J.H."/>
            <person name="Hiessl S."/>
            <person name="Steinbuechel A."/>
            <person name="Daniel R."/>
        </authorList>
    </citation>
    <scope>NUCLEOTIDE SEQUENCE [LARGE SCALE GENOMIC DNA]</scope>
    <source>
        <strain evidence="1 2">TBEA6</strain>
    </source>
</reference>
<dbReference type="Pfam" id="PF06252">
    <property type="entry name" value="GemA"/>
    <property type="match status" value="2"/>
</dbReference>